<name>F8AG51_PYRYC</name>
<dbReference type="HOGENOM" id="CLU_2662528_0_0_2"/>
<dbReference type="Proteomes" id="UP000008386">
    <property type="component" value="Chromosome"/>
</dbReference>
<gene>
    <name evidence="2" type="ordered locus">PYCH_14410</name>
</gene>
<evidence type="ECO:0000313" key="2">
    <source>
        <dbReference type="EMBL" id="AEH25111.1"/>
    </source>
</evidence>
<dbReference type="AlphaFoldDB" id="F8AG51"/>
<reference evidence="2 3" key="1">
    <citation type="journal article" date="2011" name="J. Bacteriol.">
        <title>Complete genome sequence of the obligate piezophilic hyperthermophilic archaeon Pyrococcus yayanosii CH1.</title>
        <authorList>
            <person name="Jun X."/>
            <person name="Lupeng L."/>
            <person name="Minjuan X."/>
            <person name="Oger P."/>
            <person name="Fengping W."/>
            <person name="Jebbar M."/>
            <person name="Xiang X."/>
        </authorList>
    </citation>
    <scope>NUCLEOTIDE SEQUENCE [LARGE SCALE GENOMIC DNA]</scope>
    <source>
        <strain evidence="3">CH1 / JCM 16557</strain>
    </source>
</reference>
<organism evidence="2 3">
    <name type="scientific">Pyrococcus yayanosii (strain CH1 / JCM 16557)</name>
    <dbReference type="NCBI Taxonomy" id="529709"/>
    <lineage>
        <taxon>Archaea</taxon>
        <taxon>Methanobacteriati</taxon>
        <taxon>Methanobacteriota</taxon>
        <taxon>Thermococci</taxon>
        <taxon>Thermococcales</taxon>
        <taxon>Thermococcaceae</taxon>
        <taxon>Pyrococcus</taxon>
    </lineage>
</organism>
<dbReference type="KEGG" id="pya:PYCH_14410"/>
<dbReference type="STRING" id="529709.PYCH_14410"/>
<protein>
    <submittedName>
        <fullName evidence="2">Uncharacterized protein</fullName>
    </submittedName>
</protein>
<sequence length="75" mass="8580">MAVRRVSDLGKRATKGCREDEAVKEGARRSEEIVLAREPLRSPMRNVFQARIVGMEEPDNPLLPYRTWLEGRGEV</sequence>
<accession>F8AG51</accession>
<evidence type="ECO:0000256" key="1">
    <source>
        <dbReference type="SAM" id="MobiDB-lite"/>
    </source>
</evidence>
<evidence type="ECO:0000313" key="3">
    <source>
        <dbReference type="Proteomes" id="UP000008386"/>
    </source>
</evidence>
<proteinExistence type="predicted"/>
<dbReference type="GeneID" id="10838012"/>
<dbReference type="EMBL" id="CP002779">
    <property type="protein sequence ID" value="AEH25111.1"/>
    <property type="molecule type" value="Genomic_DNA"/>
</dbReference>
<keyword evidence="3" id="KW-1185">Reference proteome</keyword>
<dbReference type="RefSeq" id="WP_013906167.1">
    <property type="nucleotide sequence ID" value="NC_015680.1"/>
</dbReference>
<feature type="region of interest" description="Disordered" evidence="1">
    <location>
        <begin position="1"/>
        <end position="24"/>
    </location>
</feature>